<feature type="compositionally biased region" description="Basic and acidic residues" evidence="1">
    <location>
        <begin position="10"/>
        <end position="30"/>
    </location>
</feature>
<dbReference type="RefSeq" id="WP_380121002.1">
    <property type="nucleotide sequence ID" value="NZ_JBHSIU010000042.1"/>
</dbReference>
<gene>
    <name evidence="2" type="ORF">ACFPIJ_33275</name>
</gene>
<accession>A0ABV9W5T6</accession>
<dbReference type="EMBL" id="JBHSIU010000042">
    <property type="protein sequence ID" value="MFC5002687.1"/>
    <property type="molecule type" value="Genomic_DNA"/>
</dbReference>
<reference evidence="3" key="1">
    <citation type="journal article" date="2019" name="Int. J. Syst. Evol. Microbiol.">
        <title>The Global Catalogue of Microorganisms (GCM) 10K type strain sequencing project: providing services to taxonomists for standard genome sequencing and annotation.</title>
        <authorList>
            <consortium name="The Broad Institute Genomics Platform"/>
            <consortium name="The Broad Institute Genome Sequencing Center for Infectious Disease"/>
            <person name="Wu L."/>
            <person name="Ma J."/>
        </authorList>
    </citation>
    <scope>NUCLEOTIDE SEQUENCE [LARGE SCALE GENOMIC DNA]</scope>
    <source>
        <strain evidence="3">CGMCC 4.7152</strain>
    </source>
</reference>
<dbReference type="Proteomes" id="UP001595912">
    <property type="component" value="Unassembled WGS sequence"/>
</dbReference>
<name>A0ABV9W5T6_9ACTN</name>
<comment type="caution">
    <text evidence="2">The sequence shown here is derived from an EMBL/GenBank/DDBJ whole genome shotgun (WGS) entry which is preliminary data.</text>
</comment>
<protein>
    <submittedName>
        <fullName evidence="2">Uncharacterized protein</fullName>
    </submittedName>
</protein>
<keyword evidence="3" id="KW-1185">Reference proteome</keyword>
<sequence>MTAGRQGRVCTDEELRELSTSPRDRVRAASRSTVDDLRGRLAILEREHRGQRERYLDWVATILDTAAERHGRDGLRLLTTRTVAFFAAYAGVGPVRDEVPAPMADDVAAAVARGDTSGALALFDDREAAWRSVIDVLRDWLSALLSQVHASYGPDELEVFHRRRGEDALRGLMRDIDRPVAERLANLVHLLQGHFTDLAVSEDDEKFTIVQDPCGTCARQVTDGRFTAGLGLAVVTDPHPVTWGGRPTTVYRTHVPIWHVEMARERLGAPWPVNLCPAGLDPGTCTILLYKDPRDPSAVTRLPTAADASAIPATKGSGTP</sequence>
<evidence type="ECO:0000313" key="3">
    <source>
        <dbReference type="Proteomes" id="UP001595912"/>
    </source>
</evidence>
<proteinExistence type="predicted"/>
<evidence type="ECO:0000256" key="1">
    <source>
        <dbReference type="SAM" id="MobiDB-lite"/>
    </source>
</evidence>
<feature type="region of interest" description="Disordered" evidence="1">
    <location>
        <begin position="1"/>
        <end position="30"/>
    </location>
</feature>
<evidence type="ECO:0000313" key="2">
    <source>
        <dbReference type="EMBL" id="MFC5002687.1"/>
    </source>
</evidence>
<organism evidence="2 3">
    <name type="scientific">Dactylosporangium cerinum</name>
    <dbReference type="NCBI Taxonomy" id="1434730"/>
    <lineage>
        <taxon>Bacteria</taxon>
        <taxon>Bacillati</taxon>
        <taxon>Actinomycetota</taxon>
        <taxon>Actinomycetes</taxon>
        <taxon>Micromonosporales</taxon>
        <taxon>Micromonosporaceae</taxon>
        <taxon>Dactylosporangium</taxon>
    </lineage>
</organism>